<evidence type="ECO:0000259" key="2">
    <source>
        <dbReference type="Pfam" id="PF00296"/>
    </source>
</evidence>
<accession>A0ABU7LK42</accession>
<comment type="caution">
    <text evidence="3">The sequence shown here is derived from an EMBL/GenBank/DDBJ whole genome shotgun (WGS) entry which is preliminary data.</text>
</comment>
<reference evidence="3 4" key="1">
    <citation type="submission" date="2023-07" db="EMBL/GenBank/DDBJ databases">
        <authorList>
            <person name="Girao M."/>
            <person name="Carvalho M.F."/>
        </authorList>
    </citation>
    <scope>NUCLEOTIDE SEQUENCE [LARGE SCALE GENOMIC DNA]</scope>
    <source>
        <strain evidence="3 4">YIM65754</strain>
    </source>
</reference>
<dbReference type="SUPFAM" id="SSF51679">
    <property type="entry name" value="Bacterial luciferase-like"/>
    <property type="match status" value="1"/>
</dbReference>
<dbReference type="RefSeq" id="WP_330136448.1">
    <property type="nucleotide sequence ID" value="NZ_JAUTXY010000017.1"/>
</dbReference>
<organism evidence="3 4">
    <name type="scientific">Rhodococcus artemisiae</name>
    <dbReference type="NCBI Taxonomy" id="714159"/>
    <lineage>
        <taxon>Bacteria</taxon>
        <taxon>Bacillati</taxon>
        <taxon>Actinomycetota</taxon>
        <taxon>Actinomycetes</taxon>
        <taxon>Mycobacteriales</taxon>
        <taxon>Nocardiaceae</taxon>
        <taxon>Rhodococcus</taxon>
    </lineage>
</organism>
<dbReference type="Gene3D" id="3.20.20.30">
    <property type="entry name" value="Luciferase-like domain"/>
    <property type="match status" value="1"/>
</dbReference>
<dbReference type="InterPro" id="IPR036661">
    <property type="entry name" value="Luciferase-like_sf"/>
</dbReference>
<dbReference type="GO" id="GO:0016491">
    <property type="term" value="F:oxidoreductase activity"/>
    <property type="evidence" value="ECO:0007669"/>
    <property type="project" value="UniProtKB-KW"/>
</dbReference>
<name>A0ABU7LK42_9NOCA</name>
<keyword evidence="1 3" id="KW-0560">Oxidoreductase</keyword>
<dbReference type="PANTHER" id="PTHR43244:SF1">
    <property type="entry name" value="5,10-METHYLENETETRAHYDROMETHANOPTERIN REDUCTASE"/>
    <property type="match status" value="1"/>
</dbReference>
<dbReference type="InterPro" id="IPR050564">
    <property type="entry name" value="F420-G6PD/mer"/>
</dbReference>
<evidence type="ECO:0000256" key="1">
    <source>
        <dbReference type="ARBA" id="ARBA00023002"/>
    </source>
</evidence>
<protein>
    <submittedName>
        <fullName evidence="3">LLM class flavin-dependent oxidoreductase</fullName>
        <ecNumber evidence="3">1.-.-.-</ecNumber>
    </submittedName>
</protein>
<dbReference type="EMBL" id="JAUTXY010000017">
    <property type="protein sequence ID" value="MEE2061287.1"/>
    <property type="molecule type" value="Genomic_DNA"/>
</dbReference>
<sequence>MPDYGQHLRFGSFLTPAAADPSTVVDLAVLSERAGLDLVTIQDHPYQPRFLDTWTLLTWIAATTDTVAVSPNVANLPLRGPAILARSAASLDRLSGGRVELGLGAGAFWDAVAANGGPRRSAGQSVDALVEAISVIRALWSDEHGAARVDGEHYSVLGAKRGPAPLHDIGIWLGAYGNRMLAVTGRHADGWLPSAFNAGPDRLGAMTERVDEAAHEAGRDPAAIRRLYNISGAFTDSADGSFLNGPPRVWAEQLADVALLHGTSTFILGSDSAEDLERFAGEVAPQVLDLVDAERNAT</sequence>
<dbReference type="Proteomes" id="UP001336020">
    <property type="component" value="Unassembled WGS sequence"/>
</dbReference>
<dbReference type="EC" id="1.-.-.-" evidence="3"/>
<proteinExistence type="predicted"/>
<dbReference type="CDD" id="cd01097">
    <property type="entry name" value="Tetrahydromethanopterin_reductase"/>
    <property type="match status" value="1"/>
</dbReference>
<dbReference type="InterPro" id="IPR011251">
    <property type="entry name" value="Luciferase-like_dom"/>
</dbReference>
<gene>
    <name evidence="3" type="ORF">Q7514_27555</name>
</gene>
<feature type="domain" description="Luciferase-like" evidence="2">
    <location>
        <begin position="15"/>
        <end position="236"/>
    </location>
</feature>
<evidence type="ECO:0000313" key="4">
    <source>
        <dbReference type="Proteomes" id="UP001336020"/>
    </source>
</evidence>
<dbReference type="PANTHER" id="PTHR43244">
    <property type="match status" value="1"/>
</dbReference>
<dbReference type="Pfam" id="PF00296">
    <property type="entry name" value="Bac_luciferase"/>
    <property type="match status" value="1"/>
</dbReference>
<keyword evidence="4" id="KW-1185">Reference proteome</keyword>
<evidence type="ECO:0000313" key="3">
    <source>
        <dbReference type="EMBL" id="MEE2061287.1"/>
    </source>
</evidence>